<reference evidence="2 3" key="1">
    <citation type="submission" date="2017-08" db="EMBL/GenBank/DDBJ databases">
        <title>Infants hospitalized years apart are colonized by the same room-sourced microbial strains.</title>
        <authorList>
            <person name="Brooks B."/>
            <person name="Olm M.R."/>
            <person name="Firek B.A."/>
            <person name="Baker R."/>
            <person name="Thomas B.C."/>
            <person name="Morowitz M.J."/>
            <person name="Banfield J.F."/>
        </authorList>
    </citation>
    <scope>NUCLEOTIDE SEQUENCE [LARGE SCALE GENOMIC DNA]</scope>
    <source>
        <strain evidence="2">S2_012_000_R2_81</strain>
    </source>
</reference>
<dbReference type="InterPro" id="IPR005471">
    <property type="entry name" value="Tscrpt_reg_IclR_N"/>
</dbReference>
<evidence type="ECO:0000313" key="3">
    <source>
        <dbReference type="Proteomes" id="UP000249633"/>
    </source>
</evidence>
<dbReference type="InterPro" id="IPR036390">
    <property type="entry name" value="WH_DNA-bd_sf"/>
</dbReference>
<feature type="domain" description="HTH iclR-type" evidence="1">
    <location>
        <begin position="8"/>
        <end position="53"/>
    </location>
</feature>
<dbReference type="InterPro" id="IPR036388">
    <property type="entry name" value="WH-like_DNA-bd_sf"/>
</dbReference>
<sequence>MNPSLILLLRLLRQQGQARWSAPYLSRRADLPMSTLRRSLVALEDAGLVTKQPPDAPHWHAELTPRGAELLEALQGLAGLPDALRL</sequence>
<dbReference type="GO" id="GO:0006355">
    <property type="term" value="P:regulation of DNA-templated transcription"/>
    <property type="evidence" value="ECO:0007669"/>
    <property type="project" value="InterPro"/>
</dbReference>
<dbReference type="Pfam" id="PF09339">
    <property type="entry name" value="HTH_IclR"/>
    <property type="match status" value="1"/>
</dbReference>
<evidence type="ECO:0000313" key="2">
    <source>
        <dbReference type="EMBL" id="PZP33394.1"/>
    </source>
</evidence>
<dbReference type="AlphaFoldDB" id="A0A2W5DUD1"/>
<dbReference type="Proteomes" id="UP000249633">
    <property type="component" value="Unassembled WGS sequence"/>
</dbReference>
<dbReference type="EMBL" id="QFOD01000006">
    <property type="protein sequence ID" value="PZP33394.1"/>
    <property type="molecule type" value="Genomic_DNA"/>
</dbReference>
<name>A0A2W5DUD1_9BURK</name>
<dbReference type="GO" id="GO:0003677">
    <property type="term" value="F:DNA binding"/>
    <property type="evidence" value="ECO:0007669"/>
    <property type="project" value="InterPro"/>
</dbReference>
<organism evidence="2 3">
    <name type="scientific">Roseateles depolymerans</name>
    <dbReference type="NCBI Taxonomy" id="76731"/>
    <lineage>
        <taxon>Bacteria</taxon>
        <taxon>Pseudomonadati</taxon>
        <taxon>Pseudomonadota</taxon>
        <taxon>Betaproteobacteria</taxon>
        <taxon>Burkholderiales</taxon>
        <taxon>Sphaerotilaceae</taxon>
        <taxon>Roseateles</taxon>
    </lineage>
</organism>
<dbReference type="Gene3D" id="1.10.10.10">
    <property type="entry name" value="Winged helix-like DNA-binding domain superfamily/Winged helix DNA-binding domain"/>
    <property type="match status" value="1"/>
</dbReference>
<gene>
    <name evidence="2" type="ORF">DI603_08470</name>
</gene>
<comment type="caution">
    <text evidence="2">The sequence shown here is derived from an EMBL/GenBank/DDBJ whole genome shotgun (WGS) entry which is preliminary data.</text>
</comment>
<proteinExistence type="predicted"/>
<evidence type="ECO:0000259" key="1">
    <source>
        <dbReference type="Pfam" id="PF09339"/>
    </source>
</evidence>
<dbReference type="SUPFAM" id="SSF46785">
    <property type="entry name" value="Winged helix' DNA-binding domain"/>
    <property type="match status" value="1"/>
</dbReference>
<protein>
    <submittedName>
        <fullName evidence="2">Transcriptional regulator</fullName>
    </submittedName>
</protein>
<accession>A0A2W5DUD1</accession>